<evidence type="ECO:0000256" key="2">
    <source>
        <dbReference type="ARBA" id="ARBA00023004"/>
    </source>
</evidence>
<evidence type="ECO:0000313" key="5">
    <source>
        <dbReference type="Proteomes" id="UP000095751"/>
    </source>
</evidence>
<dbReference type="GO" id="GO:0030234">
    <property type="term" value="F:enzyme regulator activity"/>
    <property type="evidence" value="ECO:0007669"/>
    <property type="project" value="TreeGrafter"/>
</dbReference>
<dbReference type="GO" id="GO:0005829">
    <property type="term" value="C:cytosol"/>
    <property type="evidence" value="ECO:0007669"/>
    <property type="project" value="TreeGrafter"/>
</dbReference>
<evidence type="ECO:0000313" key="4">
    <source>
        <dbReference type="EMBL" id="OEU06467.1"/>
    </source>
</evidence>
<feature type="region of interest" description="Disordered" evidence="3">
    <location>
        <begin position="301"/>
        <end position="329"/>
    </location>
</feature>
<accession>A0A1E7EKT6</accession>
<dbReference type="PANTHER" id="PTHR47435">
    <property type="entry name" value="KELCH REPEAT PROTEIN (AFU_ORTHOLOGUE AFUA_5G12780)"/>
    <property type="match status" value="1"/>
</dbReference>
<dbReference type="Proteomes" id="UP000095751">
    <property type="component" value="Unassembled WGS sequence"/>
</dbReference>
<dbReference type="InParanoid" id="A0A1E7EKT6"/>
<evidence type="ECO:0000256" key="3">
    <source>
        <dbReference type="SAM" id="MobiDB-lite"/>
    </source>
</evidence>
<proteinExistence type="predicted"/>
<protein>
    <submittedName>
        <fullName evidence="4">Galactose oxidase</fullName>
    </submittedName>
</protein>
<keyword evidence="1" id="KW-0677">Repeat</keyword>
<dbReference type="AlphaFoldDB" id="A0A1E7EKT6"/>
<dbReference type="KEGG" id="fcy:FRACYDRAFT_272741"/>
<name>A0A1E7EKT6_9STRA</name>
<dbReference type="OrthoDB" id="10250130at2759"/>
<keyword evidence="2" id="KW-0408">Iron</keyword>
<reference evidence="4 5" key="1">
    <citation type="submission" date="2016-09" db="EMBL/GenBank/DDBJ databases">
        <title>Extensive genetic diversity and differential bi-allelic expression allows diatom success in the polar Southern Ocean.</title>
        <authorList>
            <consortium name="DOE Joint Genome Institute"/>
            <person name="Mock T."/>
            <person name="Otillar R.P."/>
            <person name="Strauss J."/>
            <person name="Dupont C."/>
            <person name="Frickenhaus S."/>
            <person name="Maumus F."/>
            <person name="Mcmullan M."/>
            <person name="Sanges R."/>
            <person name="Schmutz J."/>
            <person name="Toseland A."/>
            <person name="Valas R."/>
            <person name="Veluchamy A."/>
            <person name="Ward B.J."/>
            <person name="Allen A."/>
            <person name="Barry K."/>
            <person name="Falciatore A."/>
            <person name="Ferrante M."/>
            <person name="Fortunato A.E."/>
            <person name="Gloeckner G."/>
            <person name="Gruber A."/>
            <person name="Hipkin R."/>
            <person name="Janech M."/>
            <person name="Kroth P."/>
            <person name="Leese F."/>
            <person name="Lindquist E."/>
            <person name="Lyon B.R."/>
            <person name="Martin J."/>
            <person name="Mayer C."/>
            <person name="Parker M."/>
            <person name="Quesneville H."/>
            <person name="Raymond J."/>
            <person name="Uhlig C."/>
            <person name="Valentin K.U."/>
            <person name="Worden A.Z."/>
            <person name="Armbrust E.V."/>
            <person name="Bowler C."/>
            <person name="Green B."/>
            <person name="Moulton V."/>
            <person name="Van Oosterhout C."/>
            <person name="Grigoriev I."/>
        </authorList>
    </citation>
    <scope>NUCLEOTIDE SEQUENCE [LARGE SCALE GENOMIC DNA]</scope>
    <source>
        <strain evidence="4 5">CCMP1102</strain>
    </source>
</reference>
<dbReference type="Pfam" id="PF24681">
    <property type="entry name" value="Kelch_KLHDC2_KLHL20_DRC7"/>
    <property type="match status" value="1"/>
</dbReference>
<dbReference type="SUPFAM" id="SSF117281">
    <property type="entry name" value="Kelch motif"/>
    <property type="match status" value="1"/>
</dbReference>
<dbReference type="GO" id="GO:0019760">
    <property type="term" value="P:glucosinolate metabolic process"/>
    <property type="evidence" value="ECO:0007669"/>
    <property type="project" value="UniProtKB-ARBA"/>
</dbReference>
<dbReference type="EMBL" id="KV784408">
    <property type="protein sequence ID" value="OEU06467.1"/>
    <property type="molecule type" value="Genomic_DNA"/>
</dbReference>
<gene>
    <name evidence="4" type="ORF">FRACYDRAFT_272741</name>
</gene>
<keyword evidence="5" id="KW-1185">Reference proteome</keyword>
<sequence>MANMIVNNTVKFHWSQINPIPDPNHGVPCERSSHGLSLIKNGTILFLHGGEQVARTPVEASQTTWIAVQVECNKDVWAWRCIGTDVCPPARVAHAQAVYKDSQIYIFGGRAGISMGEAAMNDLWRLDSSSRTWTLVKPDLEHGDAPPEVRSFHKMVCIGSSLYVFGGCGVNGRLADLHRFDIRKKTWHTLSPSSLLKGRGGANFLPFASSKLLGVVGGFAGQESNDGHLFDIETQQWQEQDINKKLTGLRPRSVCVSASFPSLGVSVIFGGEVDPSEKGHEGAGGFENDLVLLEEKTGTYISTDPSDESFPETRGWSDGASIDDEYDGSSGGGGGKLYIYGGLSGNDTKPRRLDDLWCLNISKA</sequence>
<dbReference type="Gene3D" id="2.120.10.80">
    <property type="entry name" value="Kelch-type beta propeller"/>
    <property type="match status" value="1"/>
</dbReference>
<dbReference type="PANTHER" id="PTHR47435:SF4">
    <property type="entry name" value="KELCH REPEAT PROTEIN (AFU_ORTHOLOGUE AFUA_5G12780)"/>
    <property type="match status" value="1"/>
</dbReference>
<dbReference type="InterPro" id="IPR015915">
    <property type="entry name" value="Kelch-typ_b-propeller"/>
</dbReference>
<organism evidence="4 5">
    <name type="scientific">Fragilariopsis cylindrus CCMP1102</name>
    <dbReference type="NCBI Taxonomy" id="635003"/>
    <lineage>
        <taxon>Eukaryota</taxon>
        <taxon>Sar</taxon>
        <taxon>Stramenopiles</taxon>
        <taxon>Ochrophyta</taxon>
        <taxon>Bacillariophyta</taxon>
        <taxon>Bacillariophyceae</taxon>
        <taxon>Bacillariophycidae</taxon>
        <taxon>Bacillariales</taxon>
        <taxon>Bacillariaceae</taxon>
        <taxon>Fragilariopsis</taxon>
    </lineage>
</organism>
<evidence type="ECO:0000256" key="1">
    <source>
        <dbReference type="ARBA" id="ARBA00022737"/>
    </source>
</evidence>